<evidence type="ECO:0000313" key="3">
    <source>
        <dbReference type="Proteomes" id="UP000762676"/>
    </source>
</evidence>
<organism evidence="2 3">
    <name type="scientific">Elysia marginata</name>
    <dbReference type="NCBI Taxonomy" id="1093978"/>
    <lineage>
        <taxon>Eukaryota</taxon>
        <taxon>Metazoa</taxon>
        <taxon>Spiralia</taxon>
        <taxon>Lophotrochozoa</taxon>
        <taxon>Mollusca</taxon>
        <taxon>Gastropoda</taxon>
        <taxon>Heterobranchia</taxon>
        <taxon>Euthyneura</taxon>
        <taxon>Panpulmonata</taxon>
        <taxon>Sacoglossa</taxon>
        <taxon>Placobranchoidea</taxon>
        <taxon>Plakobranchidae</taxon>
        <taxon>Elysia</taxon>
    </lineage>
</organism>
<feature type="region of interest" description="Disordered" evidence="1">
    <location>
        <begin position="79"/>
        <end position="113"/>
    </location>
</feature>
<protein>
    <recommendedName>
        <fullName evidence="4">GAT domain-containing protein</fullName>
    </recommendedName>
</protein>
<evidence type="ECO:0008006" key="4">
    <source>
        <dbReference type="Google" id="ProtNLM"/>
    </source>
</evidence>
<gene>
    <name evidence="2" type="ORF">ElyMa_000259100</name>
</gene>
<comment type="caution">
    <text evidence="2">The sequence shown here is derived from an EMBL/GenBank/DDBJ whole genome shotgun (WGS) entry which is preliminary data.</text>
</comment>
<sequence length="113" mass="13248">MVGDIEANPGPTRATTIDTDRLSALEQKMEARFKSLEENISDLTNRVNRICPSLCEIDERQLINQDLDSLLMRYDDLERKNNGRERKHSKARTIQPARKRDLSEHLRKPKRYL</sequence>
<reference evidence="2 3" key="1">
    <citation type="journal article" date="2021" name="Elife">
        <title>Chloroplast acquisition without the gene transfer in kleptoplastic sea slugs, Plakobranchus ocellatus.</title>
        <authorList>
            <person name="Maeda T."/>
            <person name="Takahashi S."/>
            <person name="Yoshida T."/>
            <person name="Shimamura S."/>
            <person name="Takaki Y."/>
            <person name="Nagai Y."/>
            <person name="Toyoda A."/>
            <person name="Suzuki Y."/>
            <person name="Arimoto A."/>
            <person name="Ishii H."/>
            <person name="Satoh N."/>
            <person name="Nishiyama T."/>
            <person name="Hasebe M."/>
            <person name="Maruyama T."/>
            <person name="Minagawa J."/>
            <person name="Obokata J."/>
            <person name="Shigenobu S."/>
        </authorList>
    </citation>
    <scope>NUCLEOTIDE SEQUENCE [LARGE SCALE GENOMIC DNA]</scope>
</reference>
<evidence type="ECO:0000313" key="2">
    <source>
        <dbReference type="EMBL" id="GFR67789.1"/>
    </source>
</evidence>
<dbReference type="EMBL" id="BMAT01000534">
    <property type="protein sequence ID" value="GFR67789.1"/>
    <property type="molecule type" value="Genomic_DNA"/>
</dbReference>
<keyword evidence="3" id="KW-1185">Reference proteome</keyword>
<dbReference type="AlphaFoldDB" id="A0AAV4F466"/>
<dbReference type="Proteomes" id="UP000762676">
    <property type="component" value="Unassembled WGS sequence"/>
</dbReference>
<name>A0AAV4F466_9GAST</name>
<accession>A0AAV4F466</accession>
<proteinExistence type="predicted"/>
<evidence type="ECO:0000256" key="1">
    <source>
        <dbReference type="SAM" id="MobiDB-lite"/>
    </source>
</evidence>